<keyword evidence="4" id="KW-1185">Reference proteome</keyword>
<name>A0ABU7BRL0_9TELE</name>
<reference evidence="3 4" key="1">
    <citation type="submission" date="2021-07" db="EMBL/GenBank/DDBJ databases">
        <authorList>
            <person name="Palmer J.M."/>
        </authorList>
    </citation>
    <scope>NUCLEOTIDE SEQUENCE [LARGE SCALE GENOMIC DNA]</scope>
    <source>
        <strain evidence="3 4">AT_MEX2019</strain>
        <tissue evidence="3">Muscle</tissue>
    </source>
</reference>
<feature type="compositionally biased region" description="Polar residues" evidence="1">
    <location>
        <begin position="64"/>
        <end position="82"/>
    </location>
</feature>
<gene>
    <name evidence="3" type="ORF">ATANTOWER_021788</name>
</gene>
<keyword evidence="2" id="KW-0732">Signal</keyword>
<dbReference type="Proteomes" id="UP001345963">
    <property type="component" value="Unassembled WGS sequence"/>
</dbReference>
<evidence type="ECO:0000313" key="4">
    <source>
        <dbReference type="Proteomes" id="UP001345963"/>
    </source>
</evidence>
<feature type="region of interest" description="Disordered" evidence="1">
    <location>
        <begin position="62"/>
        <end position="91"/>
    </location>
</feature>
<evidence type="ECO:0000256" key="2">
    <source>
        <dbReference type="SAM" id="SignalP"/>
    </source>
</evidence>
<evidence type="ECO:0000256" key="1">
    <source>
        <dbReference type="SAM" id="MobiDB-lite"/>
    </source>
</evidence>
<organism evidence="3 4">
    <name type="scientific">Ataeniobius toweri</name>
    <dbReference type="NCBI Taxonomy" id="208326"/>
    <lineage>
        <taxon>Eukaryota</taxon>
        <taxon>Metazoa</taxon>
        <taxon>Chordata</taxon>
        <taxon>Craniata</taxon>
        <taxon>Vertebrata</taxon>
        <taxon>Euteleostomi</taxon>
        <taxon>Actinopterygii</taxon>
        <taxon>Neopterygii</taxon>
        <taxon>Teleostei</taxon>
        <taxon>Neoteleostei</taxon>
        <taxon>Acanthomorphata</taxon>
        <taxon>Ovalentaria</taxon>
        <taxon>Atherinomorphae</taxon>
        <taxon>Cyprinodontiformes</taxon>
        <taxon>Goodeidae</taxon>
        <taxon>Ataeniobius</taxon>
    </lineage>
</organism>
<proteinExistence type="predicted"/>
<accession>A0ABU7BRL0</accession>
<feature type="signal peptide" evidence="2">
    <location>
        <begin position="1"/>
        <end position="18"/>
    </location>
</feature>
<evidence type="ECO:0000313" key="3">
    <source>
        <dbReference type="EMBL" id="MED6253072.1"/>
    </source>
</evidence>
<protein>
    <submittedName>
        <fullName evidence="3">Uncharacterized protein</fullName>
    </submittedName>
</protein>
<sequence>MWILLTEHVLLHVNPVCSLKNTTKAEREGYMEYNDSKRPKHISHIVTLSMYQLPALCPNPYPTTHPNLNSQLSPKPNLQPNKSIFPGPGFGPHKEQWVLTT</sequence>
<comment type="caution">
    <text evidence="3">The sequence shown here is derived from an EMBL/GenBank/DDBJ whole genome shotgun (WGS) entry which is preliminary data.</text>
</comment>
<feature type="chain" id="PRO_5045648171" evidence="2">
    <location>
        <begin position="19"/>
        <end position="101"/>
    </location>
</feature>
<dbReference type="EMBL" id="JAHUTI010063708">
    <property type="protein sequence ID" value="MED6253072.1"/>
    <property type="molecule type" value="Genomic_DNA"/>
</dbReference>